<feature type="compositionally biased region" description="Acidic residues" evidence="2">
    <location>
        <begin position="352"/>
        <end position="374"/>
    </location>
</feature>
<dbReference type="InterPro" id="IPR051624">
    <property type="entry name" value="RMD1/Sad1-interacting"/>
</dbReference>
<comment type="caution">
    <text evidence="5">The sequence shown here is derived from an EMBL/GenBank/DDBJ whole genome shotgun (WGS) entry which is preliminary data.</text>
</comment>
<dbReference type="PANTHER" id="PTHR16255">
    <property type="entry name" value="REQUIRED FOR MEIOTIC NUCLEAR DIVISION PROTEIN 1 HOMOLOG"/>
    <property type="match status" value="1"/>
</dbReference>
<accession>A0A1J1GY61</accession>
<dbReference type="Proteomes" id="UP000220797">
    <property type="component" value="Unassembled WGS sequence"/>
</dbReference>
<dbReference type="OrthoDB" id="18302at2759"/>
<gene>
    <name evidence="5" type="ORF">PGAL8A_00477900</name>
</gene>
<keyword evidence="3" id="KW-1133">Transmembrane helix</keyword>
<keyword evidence="3" id="KW-0472">Membrane</keyword>
<proteinExistence type="inferred from homology"/>
<sequence>MNKIKKDHNNKYLSDINLIKKNKITNNLDEEIFLLDESFIVNSSHNSIENPSRNLNVKKKSNIEKKIVSIQKKKKAYNFPYDNRASYEYHYKKDKKKKKKRKLKMLSSSDCKDKLYENKNSLRINMDEQIYKRKLKMYENNKAKVNGENKISENKHTVYFNGYKNLSNDDENYKWKKISFINKYIFERKEVNKINNNKIRENISYYNPDKLCLVKFLCQAKSYDLIKISKIFFSKKITYTFFDDNNVLCVFLTPESCIKNFYSSEDIYKIDNLDLKKNVTYPHTKFIFFIFKNGSVVIWENFKNYQNSDYFINKVIIFLNSFSDELLPVYIVQLDTIFYSEEEKYKEKREENENEKEEEEENEEEEEDYEDGEGEEKKKKKKNCFVNNGIIYLTNDSLEQKLTASFALSQSIRLDVHEMMMDIAINTLFNISKEIASKGTCIISKKKISSMLDVYSSIINVNAVQDFLDIPEYFWNKVQYEHLWFEIYKYMEIPERIKILNKRYNYYKDFLKVIKTEIYNKKTFYCYRIVVLLLFIHILALILNDLFFMK</sequence>
<keyword evidence="6" id="KW-1185">Reference proteome</keyword>
<dbReference type="EMBL" id="CVMV01000096">
    <property type="protein sequence ID" value="CRG97200.1"/>
    <property type="molecule type" value="Genomic_DNA"/>
</dbReference>
<comment type="similarity">
    <text evidence="1">Belongs to the RMD1/sif2 family.</text>
</comment>
<feature type="transmembrane region" description="Helical" evidence="3">
    <location>
        <begin position="527"/>
        <end position="548"/>
    </location>
</feature>
<evidence type="ECO:0000313" key="6">
    <source>
        <dbReference type="Proteomes" id="UP000220797"/>
    </source>
</evidence>
<evidence type="ECO:0000256" key="3">
    <source>
        <dbReference type="SAM" id="Phobius"/>
    </source>
</evidence>
<keyword evidence="3" id="KW-0812">Transmembrane</keyword>
<dbReference type="RefSeq" id="XP_028530003.1">
    <property type="nucleotide sequence ID" value="XM_028673563.1"/>
</dbReference>
<dbReference type="InterPro" id="IPR003734">
    <property type="entry name" value="DUF155"/>
</dbReference>
<dbReference type="Pfam" id="PF02582">
    <property type="entry name" value="DUF155"/>
    <property type="match status" value="1"/>
</dbReference>
<reference evidence="5" key="1">
    <citation type="submission" date="2015-04" db="EMBL/GenBank/DDBJ databases">
        <authorList>
            <consortium name="Pathogen Informatics"/>
        </authorList>
    </citation>
    <scope>NUCLEOTIDE SEQUENCE [LARGE SCALE GENOMIC DNA]</scope>
    <source>
        <strain evidence="5">8A</strain>
    </source>
</reference>
<evidence type="ECO:0000259" key="4">
    <source>
        <dbReference type="Pfam" id="PF02582"/>
    </source>
</evidence>
<evidence type="ECO:0000256" key="1">
    <source>
        <dbReference type="ARBA" id="ARBA00008306"/>
    </source>
</evidence>
<name>A0A1J1GY61_PLAGA</name>
<dbReference type="AlphaFoldDB" id="A0A1J1GY61"/>
<organism evidence="5 6">
    <name type="scientific">Plasmodium gallinaceum</name>
    <dbReference type="NCBI Taxonomy" id="5849"/>
    <lineage>
        <taxon>Eukaryota</taxon>
        <taxon>Sar</taxon>
        <taxon>Alveolata</taxon>
        <taxon>Apicomplexa</taxon>
        <taxon>Aconoidasida</taxon>
        <taxon>Haemosporida</taxon>
        <taxon>Plasmodiidae</taxon>
        <taxon>Plasmodium</taxon>
        <taxon>Plasmodium (Haemamoeba)</taxon>
    </lineage>
</organism>
<dbReference type="GeneID" id="39733312"/>
<feature type="domain" description="DUF155" evidence="4">
    <location>
        <begin position="289"/>
        <end position="501"/>
    </location>
</feature>
<dbReference type="VEuPathDB" id="PlasmoDB:PGAL8A_00477900"/>
<evidence type="ECO:0000313" key="5">
    <source>
        <dbReference type="EMBL" id="CRG97200.1"/>
    </source>
</evidence>
<feature type="region of interest" description="Disordered" evidence="2">
    <location>
        <begin position="345"/>
        <end position="374"/>
    </location>
</feature>
<protein>
    <recommendedName>
        <fullName evidence="4">DUF155 domain-containing protein</fullName>
    </recommendedName>
</protein>
<evidence type="ECO:0000256" key="2">
    <source>
        <dbReference type="SAM" id="MobiDB-lite"/>
    </source>
</evidence>
<dbReference type="GO" id="GO:0005739">
    <property type="term" value="C:mitochondrion"/>
    <property type="evidence" value="ECO:0007669"/>
    <property type="project" value="UniProtKB-ARBA"/>
</dbReference>
<dbReference type="PANTHER" id="PTHR16255:SF1">
    <property type="entry name" value="REQUIRED FOR MEIOTIC NUCLEAR DIVISION PROTEIN 1 HOMOLOG"/>
    <property type="match status" value="1"/>
</dbReference>